<evidence type="ECO:0000256" key="2">
    <source>
        <dbReference type="SAM" id="SignalP"/>
    </source>
</evidence>
<dbReference type="EMBL" id="VIGV01000001">
    <property type="protein sequence ID" value="TWS26113.1"/>
    <property type="molecule type" value="Genomic_DNA"/>
</dbReference>
<dbReference type="RefSeq" id="WP_146430725.1">
    <property type="nucleotide sequence ID" value="NZ_VIGV01000001.1"/>
</dbReference>
<comment type="caution">
    <text evidence="3">The sequence shown here is derived from an EMBL/GenBank/DDBJ whole genome shotgun (WGS) entry which is preliminary data.</text>
</comment>
<keyword evidence="4" id="KW-1185">Reference proteome</keyword>
<dbReference type="AlphaFoldDB" id="A0A5C5RUE6"/>
<organism evidence="3 4">
    <name type="scientific">Tsukamurella sputi</name>
    <dbReference type="NCBI Taxonomy" id="2591848"/>
    <lineage>
        <taxon>Bacteria</taxon>
        <taxon>Bacillati</taxon>
        <taxon>Actinomycetota</taxon>
        <taxon>Actinomycetes</taxon>
        <taxon>Mycobacteriales</taxon>
        <taxon>Tsukamurellaceae</taxon>
        <taxon>Tsukamurella</taxon>
    </lineage>
</organism>
<reference evidence="3 4" key="1">
    <citation type="submission" date="2019-06" db="EMBL/GenBank/DDBJ databases">
        <authorList>
            <person name="Teng J.L.L."/>
            <person name="Lee H.H."/>
            <person name="Lau S.K.P."/>
            <person name="Woo P.C.Y."/>
        </authorList>
    </citation>
    <scope>NUCLEOTIDE SEQUENCE [LARGE SCALE GENOMIC DNA]</scope>
    <source>
        <strain evidence="3 4">HKU70</strain>
    </source>
</reference>
<accession>A0A5C5RUE6</accession>
<feature type="signal peptide" evidence="2">
    <location>
        <begin position="1"/>
        <end position="30"/>
    </location>
</feature>
<gene>
    <name evidence="3" type="ORF">FK268_02370</name>
</gene>
<feature type="region of interest" description="Disordered" evidence="1">
    <location>
        <begin position="69"/>
        <end position="90"/>
    </location>
</feature>
<reference evidence="3 4" key="2">
    <citation type="submission" date="2019-08" db="EMBL/GenBank/DDBJ databases">
        <title>Tsukamurella conjunctivitidis sp. nov., Tsukamurella assacharolytica sp. nov. and Tsukamurella sputae sp. nov. isolated from patients with conjunctivitis, bacteraemia (lymphoma) and respiratory infection (sputum) in Hong Kong.</title>
        <authorList>
            <person name="Fok K.M.N."/>
            <person name="Fong J.Y.H."/>
        </authorList>
    </citation>
    <scope>NUCLEOTIDE SEQUENCE [LARGE SCALE GENOMIC DNA]</scope>
    <source>
        <strain evidence="3 4">HKU70</strain>
    </source>
</reference>
<evidence type="ECO:0000313" key="3">
    <source>
        <dbReference type="EMBL" id="TWS26113.1"/>
    </source>
</evidence>
<dbReference type="OrthoDB" id="9994902at2"/>
<dbReference type="Proteomes" id="UP000319792">
    <property type="component" value="Unassembled WGS sequence"/>
</dbReference>
<feature type="chain" id="PRO_5022698948" evidence="2">
    <location>
        <begin position="31"/>
        <end position="105"/>
    </location>
</feature>
<sequence>MSKITTPRHVLAVLALSGAILAPAVGVAQAEPSPAPGPPVRDAAFWDRYDQWSVTFAQCLAAKGVTDPGYDRASGWSGGAQTPTAKRAAQECESIVGLPPTITEK</sequence>
<name>A0A5C5RUE6_9ACTN</name>
<protein>
    <submittedName>
        <fullName evidence="3">Uncharacterized protein</fullName>
    </submittedName>
</protein>
<proteinExistence type="predicted"/>
<keyword evidence="2" id="KW-0732">Signal</keyword>
<evidence type="ECO:0000256" key="1">
    <source>
        <dbReference type="SAM" id="MobiDB-lite"/>
    </source>
</evidence>
<evidence type="ECO:0000313" key="4">
    <source>
        <dbReference type="Proteomes" id="UP000319792"/>
    </source>
</evidence>